<organism evidence="5 6">
    <name type="scientific">Sphaeroforma arctica JP610</name>
    <dbReference type="NCBI Taxonomy" id="667725"/>
    <lineage>
        <taxon>Eukaryota</taxon>
        <taxon>Ichthyosporea</taxon>
        <taxon>Ichthyophonida</taxon>
        <taxon>Sphaeroforma</taxon>
    </lineage>
</organism>
<dbReference type="CDD" id="cd22860">
    <property type="entry name" value="PDRG1"/>
    <property type="match status" value="1"/>
</dbReference>
<keyword evidence="3" id="KW-0143">Chaperone</keyword>
<dbReference type="GeneID" id="25907116"/>
<evidence type="ECO:0000256" key="3">
    <source>
        <dbReference type="ARBA" id="ARBA00023186"/>
    </source>
</evidence>
<accession>A0A0L0FW45</accession>
<feature type="region of interest" description="Disordered" evidence="4">
    <location>
        <begin position="102"/>
        <end position="130"/>
    </location>
</feature>
<gene>
    <name evidence="5" type="ORF">SARC_06612</name>
</gene>
<protein>
    <submittedName>
        <fullName evidence="5">Uncharacterized protein</fullName>
    </submittedName>
</protein>
<evidence type="ECO:0000256" key="1">
    <source>
        <dbReference type="ARBA" id="ARBA00004496"/>
    </source>
</evidence>
<dbReference type="Proteomes" id="UP000054560">
    <property type="component" value="Unassembled WGS sequence"/>
</dbReference>
<evidence type="ECO:0000256" key="4">
    <source>
        <dbReference type="SAM" id="MobiDB-lite"/>
    </source>
</evidence>
<proteinExistence type="predicted"/>
<evidence type="ECO:0000313" key="5">
    <source>
        <dbReference type="EMBL" id="KNC81052.1"/>
    </source>
</evidence>
<keyword evidence="6" id="KW-1185">Reference proteome</keyword>
<dbReference type="PANTHER" id="PTHR21162">
    <property type="entry name" value="P53 AND DNA DAMAGE-REGULATED PROTEIN"/>
    <property type="match status" value="1"/>
</dbReference>
<reference evidence="5 6" key="1">
    <citation type="submission" date="2011-02" db="EMBL/GenBank/DDBJ databases">
        <title>The Genome Sequence of Sphaeroforma arctica JP610.</title>
        <authorList>
            <consortium name="The Broad Institute Genome Sequencing Platform"/>
            <person name="Russ C."/>
            <person name="Cuomo C."/>
            <person name="Young S.K."/>
            <person name="Zeng Q."/>
            <person name="Gargeya S."/>
            <person name="Alvarado L."/>
            <person name="Berlin A."/>
            <person name="Chapman S.B."/>
            <person name="Chen Z."/>
            <person name="Freedman E."/>
            <person name="Gellesch M."/>
            <person name="Goldberg J."/>
            <person name="Griggs A."/>
            <person name="Gujja S."/>
            <person name="Heilman E."/>
            <person name="Heiman D."/>
            <person name="Howarth C."/>
            <person name="Mehta T."/>
            <person name="Neiman D."/>
            <person name="Pearson M."/>
            <person name="Roberts A."/>
            <person name="Saif S."/>
            <person name="Shea T."/>
            <person name="Shenoy N."/>
            <person name="Sisk P."/>
            <person name="Stolte C."/>
            <person name="Sykes S."/>
            <person name="White J."/>
            <person name="Yandava C."/>
            <person name="Burger G."/>
            <person name="Gray M.W."/>
            <person name="Holland P.W.H."/>
            <person name="King N."/>
            <person name="Lang F.B.F."/>
            <person name="Roger A.J."/>
            <person name="Ruiz-Trillo I."/>
            <person name="Haas B."/>
            <person name="Nusbaum C."/>
            <person name="Birren B."/>
        </authorList>
    </citation>
    <scope>NUCLEOTIDE SEQUENCE [LARGE SCALE GENOMIC DNA]</scope>
    <source>
        <strain evidence="5 6">JP610</strain>
    </source>
</reference>
<sequence length="130" mass="15077">MNIDFVERQSQIEGLSEEILEAKHQVMAYDKRRNVNREALNAFRSRKVKPGKVWFNVDDLFIKMPQVDGKRLIEKDQTVLTDEMAVLRTNMKNKTMELQKLEGSEVSSLGLEPMTKNDTAAPETKPQRKR</sequence>
<evidence type="ECO:0000256" key="2">
    <source>
        <dbReference type="ARBA" id="ARBA00022490"/>
    </source>
</evidence>
<dbReference type="GO" id="GO:0005737">
    <property type="term" value="C:cytoplasm"/>
    <property type="evidence" value="ECO:0007669"/>
    <property type="project" value="UniProtKB-SubCell"/>
</dbReference>
<dbReference type="OrthoDB" id="20282at2759"/>
<dbReference type="InterPro" id="IPR030482">
    <property type="entry name" value="PDRG1"/>
</dbReference>
<evidence type="ECO:0000313" key="6">
    <source>
        <dbReference type="Proteomes" id="UP000054560"/>
    </source>
</evidence>
<dbReference type="STRING" id="667725.A0A0L0FW45"/>
<name>A0A0L0FW45_9EUKA</name>
<keyword evidence="2" id="KW-0963">Cytoplasm</keyword>
<dbReference type="RefSeq" id="XP_014154954.1">
    <property type="nucleotide sequence ID" value="XM_014299479.1"/>
</dbReference>
<dbReference type="PANTHER" id="PTHR21162:SF0">
    <property type="entry name" value="P53 AND DNA DAMAGE-REGULATED PROTEIN 1"/>
    <property type="match status" value="1"/>
</dbReference>
<comment type="subcellular location">
    <subcellularLocation>
        <location evidence="1">Cytoplasm</location>
    </subcellularLocation>
</comment>
<dbReference type="EMBL" id="KQ242074">
    <property type="protein sequence ID" value="KNC81052.1"/>
    <property type="molecule type" value="Genomic_DNA"/>
</dbReference>
<dbReference type="AlphaFoldDB" id="A0A0L0FW45"/>